<dbReference type="Proteomes" id="UP000299102">
    <property type="component" value="Unassembled WGS sequence"/>
</dbReference>
<evidence type="ECO:0000313" key="2">
    <source>
        <dbReference type="EMBL" id="GBO99195.1"/>
    </source>
</evidence>
<organism evidence="2 3">
    <name type="scientific">Eumeta variegata</name>
    <name type="common">Bagworm moth</name>
    <name type="synonym">Eumeta japonica</name>
    <dbReference type="NCBI Taxonomy" id="151549"/>
    <lineage>
        <taxon>Eukaryota</taxon>
        <taxon>Metazoa</taxon>
        <taxon>Ecdysozoa</taxon>
        <taxon>Arthropoda</taxon>
        <taxon>Hexapoda</taxon>
        <taxon>Insecta</taxon>
        <taxon>Pterygota</taxon>
        <taxon>Neoptera</taxon>
        <taxon>Endopterygota</taxon>
        <taxon>Lepidoptera</taxon>
        <taxon>Glossata</taxon>
        <taxon>Ditrysia</taxon>
        <taxon>Tineoidea</taxon>
        <taxon>Psychidae</taxon>
        <taxon>Oiketicinae</taxon>
        <taxon>Eumeta</taxon>
    </lineage>
</organism>
<keyword evidence="3" id="KW-1185">Reference proteome</keyword>
<feature type="region of interest" description="Disordered" evidence="1">
    <location>
        <begin position="103"/>
        <end position="123"/>
    </location>
</feature>
<reference evidence="2 3" key="1">
    <citation type="journal article" date="2019" name="Commun. Biol.">
        <title>The bagworm genome reveals a unique fibroin gene that provides high tensile strength.</title>
        <authorList>
            <person name="Kono N."/>
            <person name="Nakamura H."/>
            <person name="Ohtoshi R."/>
            <person name="Tomita M."/>
            <person name="Numata K."/>
            <person name="Arakawa K."/>
        </authorList>
    </citation>
    <scope>NUCLEOTIDE SEQUENCE [LARGE SCALE GENOMIC DNA]</scope>
</reference>
<name>A0A4C1SBH2_EUMVA</name>
<sequence length="123" mass="12986">MTIVVIPSLRSLTSESQNDRAGVHLPASYGTGAVRAFAQFPFRHDLRPRARAFIPRAAVTDTHLFLAEYTKLGFMADPCEITSGRRAPKAVRVAVCPGQEVGGRRGGGAGGDCSATAPARCTS</sequence>
<dbReference type="EMBL" id="BGZK01000002">
    <property type="protein sequence ID" value="GBO99195.1"/>
    <property type="molecule type" value="Genomic_DNA"/>
</dbReference>
<evidence type="ECO:0000313" key="3">
    <source>
        <dbReference type="Proteomes" id="UP000299102"/>
    </source>
</evidence>
<dbReference type="AlphaFoldDB" id="A0A4C1SBH2"/>
<comment type="caution">
    <text evidence="2">The sequence shown here is derived from an EMBL/GenBank/DDBJ whole genome shotgun (WGS) entry which is preliminary data.</text>
</comment>
<proteinExistence type="predicted"/>
<evidence type="ECO:0000256" key="1">
    <source>
        <dbReference type="SAM" id="MobiDB-lite"/>
    </source>
</evidence>
<gene>
    <name evidence="2" type="ORF">EVAR_493_1</name>
</gene>
<protein>
    <submittedName>
        <fullName evidence="2">Uncharacterized protein</fullName>
    </submittedName>
</protein>
<accession>A0A4C1SBH2</accession>